<dbReference type="Pfam" id="PF13458">
    <property type="entry name" value="Peripla_BP_6"/>
    <property type="match status" value="1"/>
</dbReference>
<dbReference type="SUPFAM" id="SSF53822">
    <property type="entry name" value="Periplasmic binding protein-like I"/>
    <property type="match status" value="1"/>
</dbReference>
<feature type="chain" id="PRO_5045407608" evidence="5">
    <location>
        <begin position="20"/>
        <end position="204"/>
    </location>
</feature>
<comment type="caution">
    <text evidence="7">The sequence shown here is derived from an EMBL/GenBank/DDBJ whole genome shotgun (WGS) entry which is preliminary data.</text>
</comment>
<dbReference type="PANTHER" id="PTHR30483:SF6">
    <property type="entry name" value="PERIPLASMIC BINDING PROTEIN OF ABC TRANSPORTER FOR NATURAL AMINO ACIDS"/>
    <property type="match status" value="1"/>
</dbReference>
<evidence type="ECO:0000259" key="6">
    <source>
        <dbReference type="Pfam" id="PF13458"/>
    </source>
</evidence>
<comment type="similarity">
    <text evidence="1">Belongs to the leucine-binding protein family.</text>
</comment>
<dbReference type="InterPro" id="IPR000709">
    <property type="entry name" value="Leu_Ile_Val-bd"/>
</dbReference>
<dbReference type="Gene3D" id="3.40.50.2300">
    <property type="match status" value="1"/>
</dbReference>
<dbReference type="PRINTS" id="PR00337">
    <property type="entry name" value="LEUILEVALBP"/>
</dbReference>
<dbReference type="InterPro" id="IPR028082">
    <property type="entry name" value="Peripla_BP_I"/>
</dbReference>
<accession>A0ABT5TST3</accession>
<keyword evidence="4" id="KW-0029">Amino-acid transport</keyword>
<evidence type="ECO:0000313" key="8">
    <source>
        <dbReference type="Proteomes" id="UP001165561"/>
    </source>
</evidence>
<protein>
    <submittedName>
        <fullName evidence="7">ABC transporter substrate-binding protein</fullName>
    </submittedName>
</protein>
<sequence>MNRRHTLPLTGLVSVLALAACSTGTGTADEAADPFRIGVYAPMTGEMAEYGETFQRAFDLYLAQVEEAGGVEGHPVELEIRDDRGEPRQAANIAQELVDDPSIDATIGSFSSAASMAAAPIIERGGMPNISPTSSHPDYTAQGEYLFRNVNTQEIEGELNADFLHQELGEASAAVVHRQDDWGLSAAEAFDEGFAGLGGEVVHT</sequence>
<dbReference type="InterPro" id="IPR028081">
    <property type="entry name" value="Leu-bd"/>
</dbReference>
<dbReference type="PROSITE" id="PS51257">
    <property type="entry name" value="PROKAR_LIPOPROTEIN"/>
    <property type="match status" value="1"/>
</dbReference>
<gene>
    <name evidence="7" type="ORF">PU560_01450</name>
</gene>
<feature type="non-terminal residue" evidence="7">
    <location>
        <position position="204"/>
    </location>
</feature>
<organism evidence="7 8">
    <name type="scientific">Georgenia halotolerans</name>
    <dbReference type="NCBI Taxonomy" id="3028317"/>
    <lineage>
        <taxon>Bacteria</taxon>
        <taxon>Bacillati</taxon>
        <taxon>Actinomycetota</taxon>
        <taxon>Actinomycetes</taxon>
        <taxon>Micrococcales</taxon>
        <taxon>Bogoriellaceae</taxon>
        <taxon>Georgenia</taxon>
    </lineage>
</organism>
<evidence type="ECO:0000256" key="5">
    <source>
        <dbReference type="SAM" id="SignalP"/>
    </source>
</evidence>
<keyword evidence="8" id="KW-1185">Reference proteome</keyword>
<evidence type="ECO:0000256" key="4">
    <source>
        <dbReference type="ARBA" id="ARBA00022970"/>
    </source>
</evidence>
<keyword evidence="2" id="KW-0813">Transport</keyword>
<dbReference type="EMBL" id="JARACI010000286">
    <property type="protein sequence ID" value="MDD9205129.1"/>
    <property type="molecule type" value="Genomic_DNA"/>
</dbReference>
<feature type="domain" description="Leucine-binding protein" evidence="6">
    <location>
        <begin position="35"/>
        <end position="203"/>
    </location>
</feature>
<evidence type="ECO:0000256" key="3">
    <source>
        <dbReference type="ARBA" id="ARBA00022729"/>
    </source>
</evidence>
<name>A0ABT5TST3_9MICO</name>
<reference evidence="7" key="1">
    <citation type="submission" date="2023-02" db="EMBL/GenBank/DDBJ databases">
        <title>Georgenia sp.10Sc9-8, isolated from a soil sample collected from the Taklamakan desert.</title>
        <authorList>
            <person name="Liu S."/>
        </authorList>
    </citation>
    <scope>NUCLEOTIDE SEQUENCE</scope>
    <source>
        <strain evidence="7">10Sc9-8</strain>
    </source>
</reference>
<keyword evidence="3 5" id="KW-0732">Signal</keyword>
<feature type="signal peptide" evidence="5">
    <location>
        <begin position="1"/>
        <end position="19"/>
    </location>
</feature>
<evidence type="ECO:0000313" key="7">
    <source>
        <dbReference type="EMBL" id="MDD9205129.1"/>
    </source>
</evidence>
<dbReference type="InterPro" id="IPR051010">
    <property type="entry name" value="BCAA_transport"/>
</dbReference>
<evidence type="ECO:0000256" key="1">
    <source>
        <dbReference type="ARBA" id="ARBA00010062"/>
    </source>
</evidence>
<dbReference type="PANTHER" id="PTHR30483">
    <property type="entry name" value="LEUCINE-SPECIFIC-BINDING PROTEIN"/>
    <property type="match status" value="1"/>
</dbReference>
<dbReference type="Proteomes" id="UP001165561">
    <property type="component" value="Unassembled WGS sequence"/>
</dbReference>
<proteinExistence type="inferred from homology"/>
<evidence type="ECO:0000256" key="2">
    <source>
        <dbReference type="ARBA" id="ARBA00022448"/>
    </source>
</evidence>